<proteinExistence type="predicted"/>
<dbReference type="Pfam" id="PF21831">
    <property type="entry name" value="DUF6891"/>
    <property type="match status" value="1"/>
</dbReference>
<protein>
    <submittedName>
        <fullName evidence="2">DUF6891 domain-containing protein</fullName>
    </submittedName>
</protein>
<dbReference type="EMBL" id="JBIVPC010000004">
    <property type="protein sequence ID" value="MFJ6036428.1"/>
    <property type="molecule type" value="Genomic_DNA"/>
</dbReference>
<sequence>MEIDGSLAIKVETESGRTHARVRAAELRELVTRIGRAGDRFLVVQRIPDIPDVFAQVWHEAGGEYRLEHRAAADAFFGAGLGDPGRVADLLTGWARREPGWDEGVAWEPVDLGPEEDVPELPEEVRQEVEPLLRKLLRCGYDGRGTLAEAARDYRDPDAADGARPVSGAQARRLVDRLWLERLAEQETWGAETTDPERLTRVFRALDAAGITARENFACCRGCGTAEIGAEREGARGFVFFHRQSTEAAAEGYGLVLHYGSFEGSDGSEETTTAVGHEIVAAFAGSGLSTEWDGDPGRAIAVTPLNWRKRLEG</sequence>
<organism evidence="2 3">
    <name type="scientific">Streptomyces ardesiacus</name>
    <dbReference type="NCBI Taxonomy" id="285564"/>
    <lineage>
        <taxon>Bacteria</taxon>
        <taxon>Bacillati</taxon>
        <taxon>Actinomycetota</taxon>
        <taxon>Actinomycetes</taxon>
        <taxon>Kitasatosporales</taxon>
        <taxon>Streptomycetaceae</taxon>
        <taxon>Streptomyces</taxon>
    </lineage>
</organism>
<name>A0ABW8H6N8_9ACTN</name>
<keyword evidence="3" id="KW-1185">Reference proteome</keyword>
<dbReference type="RefSeq" id="WP_030403946.1">
    <property type="nucleotide sequence ID" value="NZ_JBEOTR010000030.1"/>
</dbReference>
<comment type="caution">
    <text evidence="2">The sequence shown here is derived from an EMBL/GenBank/DDBJ whole genome shotgun (WGS) entry which is preliminary data.</text>
</comment>
<gene>
    <name evidence="2" type="ORF">ACIQFM_09210</name>
</gene>
<evidence type="ECO:0000313" key="2">
    <source>
        <dbReference type="EMBL" id="MFJ6036428.1"/>
    </source>
</evidence>
<dbReference type="Proteomes" id="UP001617907">
    <property type="component" value="Unassembled WGS sequence"/>
</dbReference>
<reference evidence="2 3" key="1">
    <citation type="submission" date="2024-10" db="EMBL/GenBank/DDBJ databases">
        <title>The Natural Products Discovery Center: Release of the First 8490 Sequenced Strains for Exploring Actinobacteria Biosynthetic Diversity.</title>
        <authorList>
            <person name="Kalkreuter E."/>
            <person name="Kautsar S.A."/>
            <person name="Yang D."/>
            <person name="Bader C.D."/>
            <person name="Teijaro C.N."/>
            <person name="Fluegel L."/>
            <person name="Davis C.M."/>
            <person name="Simpson J.R."/>
            <person name="Lauterbach L."/>
            <person name="Steele A.D."/>
            <person name="Gui C."/>
            <person name="Meng S."/>
            <person name="Li G."/>
            <person name="Viehrig K."/>
            <person name="Ye F."/>
            <person name="Su P."/>
            <person name="Kiefer A.F."/>
            <person name="Nichols A."/>
            <person name="Cepeda A.J."/>
            <person name="Yan W."/>
            <person name="Fan B."/>
            <person name="Jiang Y."/>
            <person name="Adhikari A."/>
            <person name="Zheng C.-J."/>
            <person name="Schuster L."/>
            <person name="Cowan T.M."/>
            <person name="Smanski M.J."/>
            <person name="Chevrette M.G."/>
            <person name="De Carvalho L.P.S."/>
            <person name="Shen B."/>
        </authorList>
    </citation>
    <scope>NUCLEOTIDE SEQUENCE [LARGE SCALE GENOMIC DNA]</scope>
    <source>
        <strain evidence="2 3">NPDC093086</strain>
    </source>
</reference>
<accession>A0ABW8H6N8</accession>
<evidence type="ECO:0000313" key="3">
    <source>
        <dbReference type="Proteomes" id="UP001617907"/>
    </source>
</evidence>
<evidence type="ECO:0000259" key="1">
    <source>
        <dbReference type="Pfam" id="PF21831"/>
    </source>
</evidence>
<feature type="domain" description="DUF6891" evidence="1">
    <location>
        <begin position="123"/>
        <end position="311"/>
    </location>
</feature>
<dbReference type="InterPro" id="IPR054186">
    <property type="entry name" value="DUF6891"/>
</dbReference>